<evidence type="ECO:0000259" key="1">
    <source>
        <dbReference type="Pfam" id="PF05368"/>
    </source>
</evidence>
<protein>
    <recommendedName>
        <fullName evidence="1">NmrA-like domain-containing protein</fullName>
    </recommendedName>
</protein>
<dbReference type="InterPro" id="IPR052718">
    <property type="entry name" value="NmrA-type_oxidoreductase"/>
</dbReference>
<dbReference type="PANTHER" id="PTHR47129:SF1">
    <property type="entry name" value="NMRA-LIKE DOMAIN-CONTAINING PROTEIN"/>
    <property type="match status" value="1"/>
</dbReference>
<feature type="domain" description="NmrA-like" evidence="1">
    <location>
        <begin position="3"/>
        <end position="255"/>
    </location>
</feature>
<keyword evidence="3" id="KW-1185">Reference proteome</keyword>
<comment type="caution">
    <text evidence="2">The sequence shown here is derived from an EMBL/GenBank/DDBJ whole genome shotgun (WGS) entry which is preliminary data.</text>
</comment>
<evidence type="ECO:0000313" key="3">
    <source>
        <dbReference type="Proteomes" id="UP000812966"/>
    </source>
</evidence>
<sequence length="323" mass="35325">MSIGIFPASGALGGSTLNHLLSQVDPQQVTLISRHPEKLSSQRDQGATLRRADFDDAASLDGAFEGVKTLNLISYPTFEFEHRAMVAERAIDSAIAQGVRHIFYSSLAFAKDGSTTSKAHVMLAHLATEAHLRAQVDAHPGFSYTIIRQGLYHESWPVYLPGLDIAHPPETGEIVLPHSGGPPGLAWAKRDELGEATARLIAEYQKDPSSFPYVNKSINMSGPRAYSLSETAEIIGKAVGRDLRIRQLDMDSYVQARKEQEAKESTELAYGSGELARLWATVYGAIEDGEAAVVTPHLREWLGREPEAFEVTIRAMVEGSKKE</sequence>
<name>A0A8K0NSM4_9TREE</name>
<dbReference type="Gene3D" id="3.90.25.10">
    <property type="entry name" value="UDP-galactose 4-epimerase, domain 1"/>
    <property type="match status" value="1"/>
</dbReference>
<organism evidence="2 3">
    <name type="scientific">Filobasidium floriforme</name>
    <dbReference type="NCBI Taxonomy" id="5210"/>
    <lineage>
        <taxon>Eukaryota</taxon>
        <taxon>Fungi</taxon>
        <taxon>Dikarya</taxon>
        <taxon>Basidiomycota</taxon>
        <taxon>Agaricomycotina</taxon>
        <taxon>Tremellomycetes</taxon>
        <taxon>Filobasidiales</taxon>
        <taxon>Filobasidiaceae</taxon>
        <taxon>Filobasidium</taxon>
    </lineage>
</organism>
<dbReference type="InterPro" id="IPR008030">
    <property type="entry name" value="NmrA-like"/>
</dbReference>
<dbReference type="Gene3D" id="3.40.50.720">
    <property type="entry name" value="NAD(P)-binding Rossmann-like Domain"/>
    <property type="match status" value="1"/>
</dbReference>
<dbReference type="InterPro" id="IPR036291">
    <property type="entry name" value="NAD(P)-bd_dom_sf"/>
</dbReference>
<dbReference type="Proteomes" id="UP000812966">
    <property type="component" value="Unassembled WGS sequence"/>
</dbReference>
<dbReference type="PANTHER" id="PTHR47129">
    <property type="entry name" value="QUINONE OXIDOREDUCTASE 2"/>
    <property type="match status" value="1"/>
</dbReference>
<accession>A0A8K0NSM4</accession>
<dbReference type="AlphaFoldDB" id="A0A8K0NSM4"/>
<dbReference type="Pfam" id="PF05368">
    <property type="entry name" value="NmrA"/>
    <property type="match status" value="1"/>
</dbReference>
<evidence type="ECO:0000313" key="2">
    <source>
        <dbReference type="EMBL" id="KAG7531934.1"/>
    </source>
</evidence>
<reference evidence="2" key="1">
    <citation type="submission" date="2020-04" db="EMBL/GenBank/DDBJ databases">
        <title>Analysis of mating type loci in Filobasidium floriforme.</title>
        <authorList>
            <person name="Nowrousian M."/>
        </authorList>
    </citation>
    <scope>NUCLEOTIDE SEQUENCE</scope>
    <source>
        <strain evidence="2">CBS 6242</strain>
    </source>
</reference>
<proteinExistence type="predicted"/>
<dbReference type="SUPFAM" id="SSF51735">
    <property type="entry name" value="NAD(P)-binding Rossmann-fold domains"/>
    <property type="match status" value="1"/>
</dbReference>
<dbReference type="EMBL" id="JABELV010000079">
    <property type="protein sequence ID" value="KAG7531934.1"/>
    <property type="molecule type" value="Genomic_DNA"/>
</dbReference>
<gene>
    <name evidence="2" type="ORF">FFLO_04002</name>
</gene>